<feature type="region of interest" description="Disordered" evidence="1">
    <location>
        <begin position="421"/>
        <end position="440"/>
    </location>
</feature>
<feature type="chain" id="PRO_5045021065" evidence="3">
    <location>
        <begin position="22"/>
        <end position="504"/>
    </location>
</feature>
<keyword evidence="2" id="KW-1133">Transmembrane helix</keyword>
<dbReference type="Pfam" id="PF13927">
    <property type="entry name" value="Ig_3"/>
    <property type="match status" value="2"/>
</dbReference>
<feature type="domain" description="Ig-like" evidence="4">
    <location>
        <begin position="234"/>
        <end position="345"/>
    </location>
</feature>
<evidence type="ECO:0000256" key="1">
    <source>
        <dbReference type="SAM" id="MobiDB-lite"/>
    </source>
</evidence>
<feature type="compositionally biased region" description="Low complexity" evidence="1">
    <location>
        <begin position="370"/>
        <end position="381"/>
    </location>
</feature>
<dbReference type="Proteomes" id="UP000694888">
    <property type="component" value="Unplaced"/>
</dbReference>
<feature type="region of interest" description="Disordered" evidence="1">
    <location>
        <begin position="358"/>
        <end position="389"/>
    </location>
</feature>
<dbReference type="GeneID" id="101856773"/>
<dbReference type="RefSeq" id="XP_005089978.1">
    <property type="nucleotide sequence ID" value="XM_005089921.3"/>
</dbReference>
<dbReference type="SMART" id="SM00409">
    <property type="entry name" value="IG"/>
    <property type="match status" value="3"/>
</dbReference>
<evidence type="ECO:0000256" key="3">
    <source>
        <dbReference type="SAM" id="SignalP"/>
    </source>
</evidence>
<evidence type="ECO:0000313" key="7">
    <source>
        <dbReference type="RefSeq" id="XP_005089978.1"/>
    </source>
</evidence>
<protein>
    <submittedName>
        <fullName evidence="6 7">Fibroblast growth factor receptor-like 1</fullName>
    </submittedName>
</protein>
<dbReference type="InterPro" id="IPR007110">
    <property type="entry name" value="Ig-like_dom"/>
</dbReference>
<dbReference type="RefSeq" id="XP_005089979.1">
    <property type="nucleotide sequence ID" value="XM_005089922.3"/>
</dbReference>
<dbReference type="InterPro" id="IPR013098">
    <property type="entry name" value="Ig_I-set"/>
</dbReference>
<sequence length="504" mass="55769">MAGLRCWGALLVLQVVALCHANSPPSLSGTVVSRKVATLGKTTRLECPVDGQDPELTVWKKNGQSIDPAWERFRVSREGHLRIRHTEMGDAGNYTCVATNGYGSLPVNYTVVVRDEDNGIVQEGNTQFKLSPHEDLYKAGSAPYFEELDRMKESMNMIKPTGSNVRLRCAVNGNPRPVVHWLKNGRPYEHRDLHSLLKVHEIKENASYTCVASNRLGQVNFTYNVGVVGEIRKPRLTAPHPLSQTVAVGKSVSFQCFIESVVEPQVQWLKRVDKPEDIPHPNVSSVQYEGVKFVVLKNAGVLLALPDGSFLNKLVLQNVQPKDAGMFVCLATNRMGFNSRHAFLNIASGAGFDPNNGNARISGNQYTNLQDSGSGDSSQDSSDSHDSSDDTNLPLLIGLPSCAVLVLILLTVFLMQRNNRCRNSSPAGKAPRPPVPTHERDAYYYSNCQPQPQTVNPLLTSREKLPKTPTPSVDMTCSEFSSISRTHPSHHYYHHNHNNMNYGY</sequence>
<evidence type="ECO:0000256" key="2">
    <source>
        <dbReference type="SAM" id="Phobius"/>
    </source>
</evidence>
<dbReference type="InterPro" id="IPR003599">
    <property type="entry name" value="Ig_sub"/>
</dbReference>
<dbReference type="PANTHER" id="PTHR19890">
    <property type="entry name" value="FIBROBLAST GROWTH FACTOR RECEPTOR"/>
    <property type="match status" value="1"/>
</dbReference>
<evidence type="ECO:0000259" key="4">
    <source>
        <dbReference type="PROSITE" id="PS50835"/>
    </source>
</evidence>
<keyword evidence="5" id="KW-1185">Reference proteome</keyword>
<dbReference type="Gene3D" id="2.60.40.10">
    <property type="entry name" value="Immunoglobulins"/>
    <property type="match status" value="3"/>
</dbReference>
<dbReference type="InterPro" id="IPR052615">
    <property type="entry name" value="FGFRL"/>
</dbReference>
<feature type="transmembrane region" description="Helical" evidence="2">
    <location>
        <begin position="393"/>
        <end position="415"/>
    </location>
</feature>
<feature type="compositionally biased region" description="Polar residues" evidence="1">
    <location>
        <begin position="358"/>
        <end position="369"/>
    </location>
</feature>
<gene>
    <name evidence="6 7 8" type="primary">LOC101856773</name>
</gene>
<evidence type="ECO:0000313" key="6">
    <source>
        <dbReference type="RefSeq" id="XP_005089977.1"/>
    </source>
</evidence>
<keyword evidence="2" id="KW-0472">Membrane</keyword>
<dbReference type="PANTHER" id="PTHR19890:SF10">
    <property type="entry name" value="FIBROBLAST GROWTH FACTOR RECEPTOR-LIKE 1"/>
    <property type="match status" value="1"/>
</dbReference>
<feature type="domain" description="Ig-like" evidence="4">
    <location>
        <begin position="25"/>
        <end position="112"/>
    </location>
</feature>
<dbReference type="RefSeq" id="XP_005089977.1">
    <property type="nucleotide sequence ID" value="XM_005089920.3"/>
</dbReference>
<dbReference type="InterPro" id="IPR013783">
    <property type="entry name" value="Ig-like_fold"/>
</dbReference>
<dbReference type="SMART" id="SM00408">
    <property type="entry name" value="IGc2"/>
    <property type="match status" value="3"/>
</dbReference>
<name>A0ABM0JBQ1_APLCA</name>
<dbReference type="CDD" id="cd00096">
    <property type="entry name" value="Ig"/>
    <property type="match status" value="1"/>
</dbReference>
<dbReference type="SUPFAM" id="SSF48726">
    <property type="entry name" value="Immunoglobulin"/>
    <property type="match status" value="3"/>
</dbReference>
<feature type="signal peptide" evidence="3">
    <location>
        <begin position="1"/>
        <end position="21"/>
    </location>
</feature>
<proteinExistence type="predicted"/>
<keyword evidence="2" id="KW-0812">Transmembrane</keyword>
<dbReference type="InterPro" id="IPR003598">
    <property type="entry name" value="Ig_sub2"/>
</dbReference>
<dbReference type="PROSITE" id="PS50835">
    <property type="entry name" value="IG_LIKE"/>
    <property type="match status" value="3"/>
</dbReference>
<dbReference type="Pfam" id="PF07679">
    <property type="entry name" value="I-set"/>
    <property type="match status" value="1"/>
</dbReference>
<evidence type="ECO:0000313" key="8">
    <source>
        <dbReference type="RefSeq" id="XP_005089979.1"/>
    </source>
</evidence>
<dbReference type="InterPro" id="IPR036179">
    <property type="entry name" value="Ig-like_dom_sf"/>
</dbReference>
<feature type="domain" description="Ig-like" evidence="4">
    <location>
        <begin position="143"/>
        <end position="222"/>
    </location>
</feature>
<accession>A0ABM0JBQ1</accession>
<keyword evidence="3" id="KW-0732">Signal</keyword>
<organism evidence="5 8">
    <name type="scientific">Aplysia californica</name>
    <name type="common">California sea hare</name>
    <dbReference type="NCBI Taxonomy" id="6500"/>
    <lineage>
        <taxon>Eukaryota</taxon>
        <taxon>Metazoa</taxon>
        <taxon>Spiralia</taxon>
        <taxon>Lophotrochozoa</taxon>
        <taxon>Mollusca</taxon>
        <taxon>Gastropoda</taxon>
        <taxon>Heterobranchia</taxon>
        <taxon>Euthyneura</taxon>
        <taxon>Tectipleura</taxon>
        <taxon>Aplysiida</taxon>
        <taxon>Aplysioidea</taxon>
        <taxon>Aplysiidae</taxon>
        <taxon>Aplysia</taxon>
    </lineage>
</organism>
<evidence type="ECO:0000313" key="5">
    <source>
        <dbReference type="Proteomes" id="UP000694888"/>
    </source>
</evidence>
<reference evidence="6 7" key="1">
    <citation type="submission" date="2025-05" db="UniProtKB">
        <authorList>
            <consortium name="RefSeq"/>
        </authorList>
    </citation>
    <scope>IDENTIFICATION</scope>
</reference>